<sequence length="65" mass="7759">MAECTPNRRAFFFYYRTSQIRLLYFYAFITWFSLFLYSIFGALIKNRPILLLSAVLQSIASYLID</sequence>
<organism evidence="2 3">
    <name type="scientific">Mariniphaga sediminis</name>
    <dbReference type="NCBI Taxonomy" id="1628158"/>
    <lineage>
        <taxon>Bacteria</taxon>
        <taxon>Pseudomonadati</taxon>
        <taxon>Bacteroidota</taxon>
        <taxon>Bacteroidia</taxon>
        <taxon>Marinilabiliales</taxon>
        <taxon>Prolixibacteraceae</taxon>
        <taxon>Mariniphaga</taxon>
    </lineage>
</organism>
<dbReference type="Proteomes" id="UP000266441">
    <property type="component" value="Unassembled WGS sequence"/>
</dbReference>
<accession>A0A399CT17</accession>
<name>A0A399CT17_9BACT</name>
<gene>
    <name evidence="2" type="ORF">D1164_21130</name>
</gene>
<keyword evidence="1" id="KW-0472">Membrane</keyword>
<evidence type="ECO:0000313" key="3">
    <source>
        <dbReference type="Proteomes" id="UP000266441"/>
    </source>
</evidence>
<keyword evidence="3" id="KW-1185">Reference proteome</keyword>
<dbReference type="EMBL" id="QWET01000025">
    <property type="protein sequence ID" value="RIH63114.1"/>
    <property type="molecule type" value="Genomic_DNA"/>
</dbReference>
<protein>
    <submittedName>
        <fullName evidence="2">Uncharacterized protein</fullName>
    </submittedName>
</protein>
<keyword evidence="1" id="KW-1133">Transmembrane helix</keyword>
<evidence type="ECO:0000256" key="1">
    <source>
        <dbReference type="SAM" id="Phobius"/>
    </source>
</evidence>
<evidence type="ECO:0000313" key="2">
    <source>
        <dbReference type="EMBL" id="RIH63114.1"/>
    </source>
</evidence>
<feature type="transmembrane region" description="Helical" evidence="1">
    <location>
        <begin position="21"/>
        <end position="40"/>
    </location>
</feature>
<dbReference type="AlphaFoldDB" id="A0A399CT17"/>
<comment type="caution">
    <text evidence="2">The sequence shown here is derived from an EMBL/GenBank/DDBJ whole genome shotgun (WGS) entry which is preliminary data.</text>
</comment>
<proteinExistence type="predicted"/>
<keyword evidence="1" id="KW-0812">Transmembrane</keyword>
<reference evidence="2 3" key="1">
    <citation type="journal article" date="2015" name="Int. J. Syst. Evol. Microbiol.">
        <title>Mariniphaga sediminis sp. nov., isolated from coastal sediment.</title>
        <authorList>
            <person name="Wang F.Q."/>
            <person name="Shen Q.Y."/>
            <person name="Chen G.J."/>
            <person name="Du Z.J."/>
        </authorList>
    </citation>
    <scope>NUCLEOTIDE SEQUENCE [LARGE SCALE GENOMIC DNA]</scope>
    <source>
        <strain evidence="2 3">SY21</strain>
    </source>
</reference>